<name>A0A432L7V5_9BACI</name>
<dbReference type="Proteomes" id="UP000287910">
    <property type="component" value="Unassembled WGS sequence"/>
</dbReference>
<dbReference type="InterPro" id="IPR025164">
    <property type="entry name" value="Toastrack_DUF4097"/>
</dbReference>
<evidence type="ECO:0000313" key="2">
    <source>
        <dbReference type="EMBL" id="RUL47904.1"/>
    </source>
</evidence>
<keyword evidence="3" id="KW-1185">Reference proteome</keyword>
<dbReference type="Pfam" id="PF13349">
    <property type="entry name" value="DUF4097"/>
    <property type="match status" value="1"/>
</dbReference>
<evidence type="ECO:0000259" key="1">
    <source>
        <dbReference type="Pfam" id="PF13349"/>
    </source>
</evidence>
<proteinExistence type="predicted"/>
<reference evidence="2 3" key="1">
    <citation type="submission" date="2018-12" db="EMBL/GenBank/DDBJ databases">
        <title>Lysinibacillus antri sp. nov., isolated from a cave soil.</title>
        <authorList>
            <person name="Narsing Rao M.P."/>
            <person name="Zhang H."/>
            <person name="Dong Z.-Y."/>
            <person name="Niu X.-K."/>
            <person name="Zhang K."/>
            <person name="Fang B.-Z."/>
            <person name="Kang Y.-Q."/>
            <person name="Xiao M."/>
            <person name="Li W.-J."/>
        </authorList>
    </citation>
    <scope>NUCLEOTIDE SEQUENCE [LARGE SCALE GENOMIC DNA]</scope>
    <source>
        <strain evidence="2 3">SYSU K30002</strain>
    </source>
</reference>
<sequence length="244" mass="27050">MAISAVTFVNLFSMNSPEEVVIQKEFTNAEIETNNADIILIPTKDQSARVELENGRNKYKIDAQVNGNTLEIDMERKFFRWFSIQFFSKTPILKVYLPESLAGTIQIESDNGTIKASGFETKEIIAETDNGEVILDNLKVQTLYVDSSNGELLLENIEGKIVGETSNGDISVRTAALKQPIELETNNGTIYVQTENEPKDAFFDVKTGNGEVIIFGKRNPTTESGNSQTTIKLTSNNGDIIVEK</sequence>
<dbReference type="EMBL" id="RYYR01000035">
    <property type="protein sequence ID" value="RUL47904.1"/>
    <property type="molecule type" value="Genomic_DNA"/>
</dbReference>
<dbReference type="Gene3D" id="2.160.20.120">
    <property type="match status" value="1"/>
</dbReference>
<comment type="caution">
    <text evidence="2">The sequence shown here is derived from an EMBL/GenBank/DDBJ whole genome shotgun (WGS) entry which is preliminary data.</text>
</comment>
<evidence type="ECO:0000313" key="3">
    <source>
        <dbReference type="Proteomes" id="UP000287910"/>
    </source>
</evidence>
<dbReference type="AlphaFoldDB" id="A0A432L7V5"/>
<organism evidence="2 3">
    <name type="scientific">Lysinibacillus antri</name>
    <dbReference type="NCBI Taxonomy" id="2498145"/>
    <lineage>
        <taxon>Bacteria</taxon>
        <taxon>Bacillati</taxon>
        <taxon>Bacillota</taxon>
        <taxon>Bacilli</taxon>
        <taxon>Bacillales</taxon>
        <taxon>Bacillaceae</taxon>
        <taxon>Lysinibacillus</taxon>
    </lineage>
</organism>
<accession>A0A432L7V5</accession>
<dbReference type="RefSeq" id="WP_126660507.1">
    <property type="nucleotide sequence ID" value="NZ_RYYR01000035.1"/>
</dbReference>
<gene>
    <name evidence="2" type="ORF">EK386_17695</name>
</gene>
<protein>
    <recommendedName>
        <fullName evidence="1">DUF4097 domain-containing protein</fullName>
    </recommendedName>
</protein>
<feature type="domain" description="DUF4097" evidence="1">
    <location>
        <begin position="29"/>
        <end position="158"/>
    </location>
</feature>